<reference evidence="4 5" key="1">
    <citation type="submission" date="2022-04" db="EMBL/GenBank/DDBJ databases">
        <title>The arsenic-methylating capacity of Chitinophaga filiformis YT5 during chitin decomposition.</title>
        <authorList>
            <person name="Chen G."/>
            <person name="Liang Y."/>
        </authorList>
    </citation>
    <scope>NUCLEOTIDE SEQUENCE [LARGE SCALE GENOMIC DNA]</scope>
    <source>
        <strain evidence="4 5">YT5</strain>
    </source>
</reference>
<feature type="domain" description="Type VII secretion system protein EssD-like" evidence="3">
    <location>
        <begin position="284"/>
        <end position="346"/>
    </location>
</feature>
<evidence type="ECO:0000259" key="3">
    <source>
        <dbReference type="Pfam" id="PF13930"/>
    </source>
</evidence>
<dbReference type="Proteomes" id="UP000830198">
    <property type="component" value="Chromosome"/>
</dbReference>
<gene>
    <name evidence="4" type="ORF">MYF79_21810</name>
</gene>
<dbReference type="RefSeq" id="WP_247809956.1">
    <property type="nucleotide sequence ID" value="NZ_CP095855.1"/>
</dbReference>
<feature type="region of interest" description="Disordered" evidence="1">
    <location>
        <begin position="619"/>
        <end position="641"/>
    </location>
</feature>
<dbReference type="Pfam" id="PF13699">
    <property type="entry name" value="eCIS_core"/>
    <property type="match status" value="1"/>
</dbReference>
<evidence type="ECO:0000256" key="1">
    <source>
        <dbReference type="SAM" id="MobiDB-lite"/>
    </source>
</evidence>
<evidence type="ECO:0000313" key="5">
    <source>
        <dbReference type="Proteomes" id="UP000830198"/>
    </source>
</evidence>
<protein>
    <submittedName>
        <fullName evidence="4">DUF4157 domain-containing protein</fullName>
    </submittedName>
</protein>
<feature type="compositionally biased region" description="Basic and acidic residues" evidence="1">
    <location>
        <begin position="632"/>
        <end position="641"/>
    </location>
</feature>
<dbReference type="InterPro" id="IPR044927">
    <property type="entry name" value="Endonuclea_NS_2"/>
</dbReference>
<feature type="region of interest" description="Disordered" evidence="1">
    <location>
        <begin position="1"/>
        <end position="26"/>
    </location>
</feature>
<sequence length="767" mass="84231">MPHERKDTHHTTAIAPAANNRLSAGIGRPAVVPAQKRQKPEDGMNEQEDLISPGGDAAIQMKGEMVPVLNNGGRRQGDGETVPFQLKPNNTGLPDNLKSSIEGLSGISMDDVRVHYNSSRPAQLQALAFAQGADIHVAPGQERHLPHEAWHVVQQKQGRVHPTIQMKDSLNVNDDEGLEREADIMGSKALTGGDAYRFDAYTGSGHIGNGYTGNYPGPPLQRKAAGGVIQLLPATKVAFGMTRAGAFETPEKMDADPLSQAPGNTTGSPVQDGKQGRLISLLQRERPGAYAASHLLNEEFHGPGDHRNLVPLSYATNNLMANTIEQYVRSYWRQNEVVAYQVRVNYGITGRTTIPEENCVPESLDFRLIPQEERTPGQWSDKRGFPPLVLNIKHELPADVAPHGRSASDRAVKGAKKQQNISLLSFLPSSSGRGVLDESKDEAKDDAIIVPPDLMKEFERKSMYESLIGKKGWLDIYWAQNRSHYKNEEQLLAQVSGELKHKDLKQGTISLDVAIRIVMGQKIEMIGDVKDRNVDSMLEKYVEDMLERYTDGVPEKIMESIILDVKGLIMDHRAITEREDLESELLREMEAEHYGPGAVDGSVGSSGGQPVGVPVDGPGTAVKGMDLEDDSEKPQAKPKEKRIQYSFTYQRSFFRPTDKDRLTNANIYKLKTAIDAGVNGENAASIYEMIKIVHAGLTECTAEAEPGTPSPFDQGHPPSYSRQYYEAVMLVWTEGFSAISNAEQLPGFSGHLKSRIAQVAAKAGRLF</sequence>
<organism evidence="4 5">
    <name type="scientific">Chitinophaga filiformis</name>
    <name type="common">Myxococcus filiformis</name>
    <name type="synonym">Flexibacter filiformis</name>
    <dbReference type="NCBI Taxonomy" id="104663"/>
    <lineage>
        <taxon>Bacteria</taxon>
        <taxon>Pseudomonadati</taxon>
        <taxon>Bacteroidota</taxon>
        <taxon>Chitinophagia</taxon>
        <taxon>Chitinophagales</taxon>
        <taxon>Chitinophagaceae</taxon>
        <taxon>Chitinophaga</taxon>
    </lineage>
</organism>
<name>A0ABY4HYI6_CHIFI</name>
<feature type="compositionally biased region" description="Basic and acidic residues" evidence="1">
    <location>
        <begin position="1"/>
        <end position="10"/>
    </location>
</feature>
<feature type="region of interest" description="Disordered" evidence="1">
    <location>
        <begin position="253"/>
        <end position="274"/>
    </location>
</feature>
<dbReference type="EMBL" id="CP095855">
    <property type="protein sequence ID" value="UPK67586.1"/>
    <property type="molecule type" value="Genomic_DNA"/>
</dbReference>
<feature type="domain" description="eCIS core" evidence="2">
    <location>
        <begin position="93"/>
        <end position="158"/>
    </location>
</feature>
<keyword evidence="5" id="KW-1185">Reference proteome</keyword>
<evidence type="ECO:0000313" key="4">
    <source>
        <dbReference type="EMBL" id="UPK67586.1"/>
    </source>
</evidence>
<evidence type="ECO:0000259" key="2">
    <source>
        <dbReference type="Pfam" id="PF13699"/>
    </source>
</evidence>
<proteinExistence type="predicted"/>
<accession>A0ABY4HYI6</accession>
<dbReference type="Pfam" id="PF13930">
    <property type="entry name" value="Endonuclea_NS_2"/>
    <property type="match status" value="1"/>
</dbReference>
<dbReference type="InterPro" id="IPR025295">
    <property type="entry name" value="eCIS_core_dom"/>
</dbReference>